<evidence type="ECO:0000256" key="3">
    <source>
        <dbReference type="ARBA" id="ARBA00004370"/>
    </source>
</evidence>
<evidence type="ECO:0000313" key="8">
    <source>
        <dbReference type="Proteomes" id="UP000301870"/>
    </source>
</evidence>
<dbReference type="KEGG" id="sliu:111362772"/>
<dbReference type="PANTHER" id="PTHR48182:SF2">
    <property type="entry name" value="PROTEIN SERAC1"/>
    <property type="match status" value="1"/>
</dbReference>
<feature type="region of interest" description="Disordered" evidence="7">
    <location>
        <begin position="54"/>
        <end position="74"/>
    </location>
</feature>
<comment type="subcellular location">
    <subcellularLocation>
        <location evidence="2">Endoplasmic reticulum</location>
    </subcellularLocation>
    <subcellularLocation>
        <location evidence="3">Membrane</location>
    </subcellularLocation>
    <subcellularLocation>
        <location evidence="1">Mitochondrion</location>
    </subcellularLocation>
</comment>
<organism evidence="8 9">
    <name type="scientific">Spodoptera litura</name>
    <name type="common">Asian cotton leafworm</name>
    <dbReference type="NCBI Taxonomy" id="69820"/>
    <lineage>
        <taxon>Eukaryota</taxon>
        <taxon>Metazoa</taxon>
        <taxon>Ecdysozoa</taxon>
        <taxon>Arthropoda</taxon>
        <taxon>Hexapoda</taxon>
        <taxon>Insecta</taxon>
        <taxon>Pterygota</taxon>
        <taxon>Neoptera</taxon>
        <taxon>Endopterygota</taxon>
        <taxon>Lepidoptera</taxon>
        <taxon>Glossata</taxon>
        <taxon>Ditrysia</taxon>
        <taxon>Noctuoidea</taxon>
        <taxon>Noctuidae</taxon>
        <taxon>Amphipyrinae</taxon>
        <taxon>Spodoptera</taxon>
    </lineage>
</organism>
<keyword evidence="5" id="KW-0496">Mitochondrion</keyword>
<dbReference type="GO" id="GO:0005739">
    <property type="term" value="C:mitochondrion"/>
    <property type="evidence" value="ECO:0007669"/>
    <property type="project" value="UniProtKB-SubCell"/>
</dbReference>
<dbReference type="RefSeq" id="XP_022835290.1">
    <property type="nucleotide sequence ID" value="XM_022979522.1"/>
</dbReference>
<evidence type="ECO:0000256" key="5">
    <source>
        <dbReference type="ARBA" id="ARBA00023128"/>
    </source>
</evidence>
<name>A0A9J7EPC4_SPOLT</name>
<keyword evidence="4" id="KW-0256">Endoplasmic reticulum</keyword>
<dbReference type="InterPro" id="IPR029058">
    <property type="entry name" value="AB_hydrolase_fold"/>
</dbReference>
<keyword evidence="6" id="KW-0472">Membrane</keyword>
<sequence>MAASDVIAQDGGHGHVKLHPYLVTLVRWCVSCVWSSASVLLHRLLTAPLPQLPGIGPQPSTGPQPAAGPRVRRAGTDHLHPEPRVECVELHAPPPHAHQLDVIFVHGLYGSLGNTWRQGEWRTKYKLDPTRVPLRNHEAAPCTCTHSAQHGTPHSSQLAAYESKLHELYKEAMRGDHYEAQAKFVTQLYHSDCEPECHCTGTCTCSAPAAPSECKCAGGAGGAGARRCQAGCGCICDACYSLCWPRDWIKEDFPGARVISINYTSDPYLWRPLWVKGNKRLRLHERAEQMTQQLLALGVGRRPVVWVGHSKGGLFIKQIYCDAYEAHVKVSGVKEAARRDVINNNNTEAGPDTQCCQHAGSLLDNYRRGPAAGDGRGPRDTLRSVSHMTALRHNHNSGELDVVDVPGVPHPLDDNCNPPPAVDSSQCGDLTTGGAGGYQAESIVELAPSDEEVRARLWSSSCAFMFYSVPHRGSSLADIKAPLTARSVELMEIAADCQLLRTLQARWLEATGSTSTVPRPRVHSLVETCRTLMSVLWLRIVSTESADAGVGSLLGVGVDHREICKPSSRACPLYTELTQLIRAALHNCHCR</sequence>
<evidence type="ECO:0000256" key="7">
    <source>
        <dbReference type="SAM" id="MobiDB-lite"/>
    </source>
</evidence>
<evidence type="ECO:0000256" key="1">
    <source>
        <dbReference type="ARBA" id="ARBA00004173"/>
    </source>
</evidence>
<dbReference type="GeneID" id="111362772"/>
<evidence type="ECO:0000256" key="4">
    <source>
        <dbReference type="ARBA" id="ARBA00022824"/>
    </source>
</evidence>
<gene>
    <name evidence="9" type="primary">LOC111362772</name>
</gene>
<evidence type="ECO:0000256" key="6">
    <source>
        <dbReference type="ARBA" id="ARBA00023136"/>
    </source>
</evidence>
<dbReference type="PANTHER" id="PTHR48182">
    <property type="entry name" value="PROTEIN SERAC1"/>
    <property type="match status" value="1"/>
</dbReference>
<dbReference type="SUPFAM" id="SSF53474">
    <property type="entry name" value="alpha/beta-Hydrolases"/>
    <property type="match status" value="1"/>
</dbReference>
<dbReference type="AlphaFoldDB" id="A0A9J7EPC4"/>
<dbReference type="Proteomes" id="UP000301870">
    <property type="component" value="Unplaced"/>
</dbReference>
<keyword evidence="8" id="KW-1185">Reference proteome</keyword>
<reference evidence="9" key="1">
    <citation type="submission" date="2025-08" db="UniProtKB">
        <authorList>
            <consortium name="RefSeq"/>
        </authorList>
    </citation>
    <scope>IDENTIFICATION</scope>
    <source>
        <strain evidence="9">Ishihara</strain>
        <tissue evidence="9">Whole body</tissue>
    </source>
</reference>
<dbReference type="GO" id="GO:0005783">
    <property type="term" value="C:endoplasmic reticulum"/>
    <property type="evidence" value="ECO:0007669"/>
    <property type="project" value="UniProtKB-SubCell"/>
</dbReference>
<accession>A0A9J7EPC4</accession>
<evidence type="ECO:0000256" key="2">
    <source>
        <dbReference type="ARBA" id="ARBA00004240"/>
    </source>
</evidence>
<evidence type="ECO:0000313" key="9">
    <source>
        <dbReference type="RefSeq" id="XP_022835290.1"/>
    </source>
</evidence>
<dbReference type="GO" id="GO:0016020">
    <property type="term" value="C:membrane"/>
    <property type="evidence" value="ECO:0007669"/>
    <property type="project" value="UniProtKB-SubCell"/>
</dbReference>
<protein>
    <submittedName>
        <fullName evidence="9">Uncharacterized protein LOC111362772</fullName>
    </submittedName>
</protein>
<proteinExistence type="predicted"/>
<dbReference type="OrthoDB" id="5086500at2759"/>
<dbReference type="InterPro" id="IPR052374">
    <property type="entry name" value="SERAC1"/>
</dbReference>